<keyword evidence="3 5" id="KW-0067">ATP-binding</keyword>
<keyword evidence="6" id="KW-1185">Reference proteome</keyword>
<evidence type="ECO:0000256" key="1">
    <source>
        <dbReference type="ARBA" id="ARBA00022448"/>
    </source>
</evidence>
<dbReference type="InterPro" id="IPR003439">
    <property type="entry name" value="ABC_transporter-like_ATP-bd"/>
</dbReference>
<dbReference type="Gene3D" id="3.40.50.300">
    <property type="entry name" value="P-loop containing nucleotide triphosphate hydrolases"/>
    <property type="match status" value="1"/>
</dbReference>
<dbReference type="PROSITE" id="PS00211">
    <property type="entry name" value="ABC_TRANSPORTER_1"/>
    <property type="match status" value="1"/>
</dbReference>
<proteinExistence type="predicted"/>
<gene>
    <name evidence="5" type="ORF">ACFSYH_05530</name>
</gene>
<evidence type="ECO:0000256" key="3">
    <source>
        <dbReference type="ARBA" id="ARBA00022840"/>
    </source>
</evidence>
<dbReference type="EMBL" id="JBHUOP010000002">
    <property type="protein sequence ID" value="MFD2840029.1"/>
    <property type="molecule type" value="Genomic_DNA"/>
</dbReference>
<organism evidence="5 6">
    <name type="scientific">Populibacterium corticicola</name>
    <dbReference type="NCBI Taxonomy" id="1812826"/>
    <lineage>
        <taxon>Bacteria</taxon>
        <taxon>Bacillati</taxon>
        <taxon>Actinomycetota</taxon>
        <taxon>Actinomycetes</taxon>
        <taxon>Micrococcales</taxon>
        <taxon>Jonesiaceae</taxon>
        <taxon>Populibacterium</taxon>
    </lineage>
</organism>
<evidence type="ECO:0000313" key="6">
    <source>
        <dbReference type="Proteomes" id="UP001597391"/>
    </source>
</evidence>
<dbReference type="PROSITE" id="PS50893">
    <property type="entry name" value="ABC_TRANSPORTER_2"/>
    <property type="match status" value="1"/>
</dbReference>
<dbReference type="GO" id="GO:0005524">
    <property type="term" value="F:ATP binding"/>
    <property type="evidence" value="ECO:0007669"/>
    <property type="project" value="UniProtKB-KW"/>
</dbReference>
<keyword evidence="1" id="KW-0813">Transport</keyword>
<evidence type="ECO:0000259" key="4">
    <source>
        <dbReference type="PROSITE" id="PS50893"/>
    </source>
</evidence>
<dbReference type="RefSeq" id="WP_377465669.1">
    <property type="nucleotide sequence ID" value="NZ_JBHUOP010000002.1"/>
</dbReference>
<dbReference type="Pfam" id="PF00005">
    <property type="entry name" value="ABC_tran"/>
    <property type="match status" value="1"/>
</dbReference>
<dbReference type="InterPro" id="IPR050319">
    <property type="entry name" value="ABC_transp_ATP-bind"/>
</dbReference>
<dbReference type="InterPro" id="IPR017871">
    <property type="entry name" value="ABC_transporter-like_CS"/>
</dbReference>
<sequence length="262" mass="28098">MSSKQSVLSASGIVAGYTSRPSINGVSVELSKGAPALGITGASGVGKTTLANVLYGQLKPAAGRVTFDGAAVSKLRLGAKKRFQTTVRKVGQNGFFGLDGESTVRRVVEDDLKAARKAGRASGESVEQILDTMFLEPRFLDRRLRTLSGGERQRLTLALALSTRPEILILDEPTTALDPTLKDKVSARLRDLIAEREIGLLVFSHDLDLLARLCAQVHVLAEGTFVETGTPRDLLVSPQHPATRDIAEAYPEAVRALRAVQE</sequence>
<accession>A0ABW5XF48</accession>
<keyword evidence="2" id="KW-0547">Nucleotide-binding</keyword>
<reference evidence="6" key="1">
    <citation type="journal article" date="2019" name="Int. J. Syst. Evol. Microbiol.">
        <title>The Global Catalogue of Microorganisms (GCM) 10K type strain sequencing project: providing services to taxonomists for standard genome sequencing and annotation.</title>
        <authorList>
            <consortium name="The Broad Institute Genomics Platform"/>
            <consortium name="The Broad Institute Genome Sequencing Center for Infectious Disease"/>
            <person name="Wu L."/>
            <person name="Ma J."/>
        </authorList>
    </citation>
    <scope>NUCLEOTIDE SEQUENCE [LARGE SCALE GENOMIC DNA]</scope>
    <source>
        <strain evidence="6">KCTC 33576</strain>
    </source>
</reference>
<feature type="domain" description="ABC transporter" evidence="4">
    <location>
        <begin position="8"/>
        <end position="247"/>
    </location>
</feature>
<name>A0ABW5XF48_9MICO</name>
<dbReference type="PANTHER" id="PTHR43776">
    <property type="entry name" value="TRANSPORT ATP-BINDING PROTEIN"/>
    <property type="match status" value="1"/>
</dbReference>
<dbReference type="InterPro" id="IPR003593">
    <property type="entry name" value="AAA+_ATPase"/>
</dbReference>
<evidence type="ECO:0000313" key="5">
    <source>
        <dbReference type="EMBL" id="MFD2840029.1"/>
    </source>
</evidence>
<dbReference type="SUPFAM" id="SSF52540">
    <property type="entry name" value="P-loop containing nucleoside triphosphate hydrolases"/>
    <property type="match status" value="1"/>
</dbReference>
<dbReference type="InterPro" id="IPR027417">
    <property type="entry name" value="P-loop_NTPase"/>
</dbReference>
<protein>
    <submittedName>
        <fullName evidence="5">ABC transporter ATP-binding protein</fullName>
    </submittedName>
</protein>
<comment type="caution">
    <text evidence="5">The sequence shown here is derived from an EMBL/GenBank/DDBJ whole genome shotgun (WGS) entry which is preliminary data.</text>
</comment>
<dbReference type="SMART" id="SM00382">
    <property type="entry name" value="AAA"/>
    <property type="match status" value="1"/>
</dbReference>
<dbReference type="Proteomes" id="UP001597391">
    <property type="component" value="Unassembled WGS sequence"/>
</dbReference>
<evidence type="ECO:0000256" key="2">
    <source>
        <dbReference type="ARBA" id="ARBA00022741"/>
    </source>
</evidence>